<accession>A0ABQ2FPC9</accession>
<comment type="caution">
    <text evidence="5">The sequence shown here is derived from an EMBL/GenBank/DDBJ whole genome shotgun (WGS) entry which is preliminary data.</text>
</comment>
<dbReference type="InterPro" id="IPR036390">
    <property type="entry name" value="WH_DNA-bd_sf"/>
</dbReference>
<keyword evidence="2" id="KW-0238">DNA-binding</keyword>
<dbReference type="RefSeq" id="WP_189070339.1">
    <property type="nucleotide sequence ID" value="NZ_BMPE01000017.1"/>
</dbReference>
<organism evidence="5 6">
    <name type="scientific">Deinococcus radiotolerans</name>
    <dbReference type="NCBI Taxonomy" id="1309407"/>
    <lineage>
        <taxon>Bacteria</taxon>
        <taxon>Thermotogati</taxon>
        <taxon>Deinococcota</taxon>
        <taxon>Deinococci</taxon>
        <taxon>Deinococcales</taxon>
        <taxon>Deinococcaceae</taxon>
        <taxon>Deinococcus</taxon>
    </lineage>
</organism>
<dbReference type="Proteomes" id="UP000604341">
    <property type="component" value="Unassembled WGS sequence"/>
</dbReference>
<dbReference type="Gene3D" id="1.10.10.10">
    <property type="entry name" value="Winged helix-like DNA-binding domain superfamily/Winged helix DNA-binding domain"/>
    <property type="match status" value="1"/>
</dbReference>
<protein>
    <recommendedName>
        <fullName evidence="4">HTH gntR-type domain-containing protein</fullName>
    </recommendedName>
</protein>
<proteinExistence type="predicted"/>
<gene>
    <name evidence="5" type="ORF">GCM10010844_35740</name>
</gene>
<dbReference type="SMART" id="SM00345">
    <property type="entry name" value="HTH_GNTR"/>
    <property type="match status" value="1"/>
</dbReference>
<evidence type="ECO:0000313" key="6">
    <source>
        <dbReference type="Proteomes" id="UP000604341"/>
    </source>
</evidence>
<dbReference type="PROSITE" id="PS50949">
    <property type="entry name" value="HTH_GNTR"/>
    <property type="match status" value="1"/>
</dbReference>
<dbReference type="InterPro" id="IPR036388">
    <property type="entry name" value="WH-like_DNA-bd_sf"/>
</dbReference>
<dbReference type="PANTHER" id="PTHR38445">
    <property type="entry name" value="HTH-TYPE TRANSCRIPTIONAL REPRESSOR YTRA"/>
    <property type="match status" value="1"/>
</dbReference>
<dbReference type="SUPFAM" id="SSF46785">
    <property type="entry name" value="Winged helix' DNA-binding domain"/>
    <property type="match status" value="1"/>
</dbReference>
<keyword evidence="1" id="KW-0805">Transcription regulation</keyword>
<keyword evidence="3" id="KW-0804">Transcription</keyword>
<sequence length="335" mass="35510">MTDLSTPTDASLTDWPFSLDRTLGVPLGAQLRGQIEYGIACGELPRGVRLPSVRDLSQGLGVAHVTVAQVYKDLLAQGLIVTARGRGTFVAELPSTPAGPDLGRLHQLLGEALVQADREGYSAAQVRGVLNLLLAQADRPAEGSGVTVLLVGLFADATSSYAAGLLAALRPGDRVQTITLSELRQGQGLTLARQADVVLALAHRLAETQALLPGLDVLPVGFIPSQPTRAALAALSPLTTLAVVATFEEFLPTFLSGVKRFAPHVQALRATHIQAENLQATLDHCDVVVYATGSEVVRSLAAHKPMLEYRHIIDPHDIERLVVPAAQARRKDGPL</sequence>
<evidence type="ECO:0000256" key="1">
    <source>
        <dbReference type="ARBA" id="ARBA00023015"/>
    </source>
</evidence>
<reference evidence="6" key="1">
    <citation type="journal article" date="2019" name="Int. J. Syst. Evol. Microbiol.">
        <title>The Global Catalogue of Microorganisms (GCM) 10K type strain sequencing project: providing services to taxonomists for standard genome sequencing and annotation.</title>
        <authorList>
            <consortium name="The Broad Institute Genomics Platform"/>
            <consortium name="The Broad Institute Genome Sequencing Center for Infectious Disease"/>
            <person name="Wu L."/>
            <person name="Ma J."/>
        </authorList>
    </citation>
    <scope>NUCLEOTIDE SEQUENCE [LARGE SCALE GENOMIC DNA]</scope>
    <source>
        <strain evidence="6">JCM 19173</strain>
    </source>
</reference>
<dbReference type="Pfam" id="PF00392">
    <property type="entry name" value="GntR"/>
    <property type="match status" value="1"/>
</dbReference>
<evidence type="ECO:0000259" key="4">
    <source>
        <dbReference type="PROSITE" id="PS50949"/>
    </source>
</evidence>
<name>A0ABQ2FPC9_9DEIO</name>
<keyword evidence="6" id="KW-1185">Reference proteome</keyword>
<dbReference type="CDD" id="cd07377">
    <property type="entry name" value="WHTH_GntR"/>
    <property type="match status" value="1"/>
</dbReference>
<dbReference type="InterPro" id="IPR000524">
    <property type="entry name" value="Tscrpt_reg_HTH_GntR"/>
</dbReference>
<evidence type="ECO:0000313" key="5">
    <source>
        <dbReference type="EMBL" id="GGL13734.1"/>
    </source>
</evidence>
<evidence type="ECO:0000256" key="2">
    <source>
        <dbReference type="ARBA" id="ARBA00023125"/>
    </source>
</evidence>
<feature type="domain" description="HTH gntR-type" evidence="4">
    <location>
        <begin position="25"/>
        <end position="93"/>
    </location>
</feature>
<evidence type="ECO:0000256" key="3">
    <source>
        <dbReference type="ARBA" id="ARBA00023163"/>
    </source>
</evidence>
<dbReference type="PANTHER" id="PTHR38445:SF7">
    <property type="entry name" value="GNTR-FAMILY TRANSCRIPTIONAL REGULATOR"/>
    <property type="match status" value="1"/>
</dbReference>
<dbReference type="EMBL" id="BMPE01000017">
    <property type="protein sequence ID" value="GGL13734.1"/>
    <property type="molecule type" value="Genomic_DNA"/>
</dbReference>